<name>A0A8H7E3I9_9EURO</name>
<keyword evidence="2" id="KW-1185">Reference proteome</keyword>
<reference evidence="1" key="1">
    <citation type="submission" date="2020-02" db="EMBL/GenBank/DDBJ databases">
        <authorList>
            <person name="Palmer J.M."/>
        </authorList>
    </citation>
    <scope>NUCLEOTIDE SEQUENCE</scope>
    <source>
        <strain evidence="1">EPUS1.4</strain>
        <tissue evidence="1">Thallus</tissue>
    </source>
</reference>
<organism evidence="1 2">
    <name type="scientific">Endocarpon pusillum</name>
    <dbReference type="NCBI Taxonomy" id="364733"/>
    <lineage>
        <taxon>Eukaryota</taxon>
        <taxon>Fungi</taxon>
        <taxon>Dikarya</taxon>
        <taxon>Ascomycota</taxon>
        <taxon>Pezizomycotina</taxon>
        <taxon>Eurotiomycetes</taxon>
        <taxon>Chaetothyriomycetidae</taxon>
        <taxon>Verrucariales</taxon>
        <taxon>Verrucariaceae</taxon>
        <taxon>Endocarpon</taxon>
    </lineage>
</organism>
<protein>
    <submittedName>
        <fullName evidence="1">Uncharacterized protein</fullName>
    </submittedName>
</protein>
<dbReference type="EMBL" id="JAACFV010000080">
    <property type="protein sequence ID" value="KAF7506803.1"/>
    <property type="molecule type" value="Genomic_DNA"/>
</dbReference>
<gene>
    <name evidence="1" type="ORF">GJ744_011415</name>
</gene>
<proteinExistence type="predicted"/>
<evidence type="ECO:0000313" key="2">
    <source>
        <dbReference type="Proteomes" id="UP000606974"/>
    </source>
</evidence>
<sequence length="78" mass="8875">MADSNKDIDERVASAVRDILAEREAGEFPVIAQKAREHRVSKYRIQRRLKGIGPRTSRIPTNYKLSEMQKEALLPPTA</sequence>
<dbReference type="AlphaFoldDB" id="A0A8H7E3I9"/>
<accession>A0A8H7E3I9</accession>
<evidence type="ECO:0000313" key="1">
    <source>
        <dbReference type="EMBL" id="KAF7506803.1"/>
    </source>
</evidence>
<dbReference type="Proteomes" id="UP000606974">
    <property type="component" value="Unassembled WGS sequence"/>
</dbReference>
<comment type="caution">
    <text evidence="1">The sequence shown here is derived from an EMBL/GenBank/DDBJ whole genome shotgun (WGS) entry which is preliminary data.</text>
</comment>